<keyword evidence="2" id="KW-1185">Reference proteome</keyword>
<evidence type="ECO:0008006" key="3">
    <source>
        <dbReference type="Google" id="ProtNLM"/>
    </source>
</evidence>
<comment type="caution">
    <text evidence="1">The sequence shown here is derived from an EMBL/GenBank/DDBJ whole genome shotgun (WGS) entry which is preliminary data.</text>
</comment>
<gene>
    <name evidence="1" type="ORF">SS7213T_01606</name>
</gene>
<dbReference type="AlphaFoldDB" id="G5JFV7"/>
<evidence type="ECO:0000313" key="1">
    <source>
        <dbReference type="EMBL" id="EHJ08905.1"/>
    </source>
</evidence>
<dbReference type="EMBL" id="AEUN01000031">
    <property type="protein sequence ID" value="EHJ08905.1"/>
    <property type="molecule type" value="Genomic_DNA"/>
</dbReference>
<accession>G5JFV7</accession>
<protein>
    <recommendedName>
        <fullName evidence="3">Genomic island nu Sa alpha2</fullName>
    </recommendedName>
</protein>
<sequence length="130" mass="15003">MLEDKNDIRLLYQSVQELASEMGQNQLNTKTVSLIFLEMDLKYSIFEEVQANFLKYIAHKNSDEIIYSDLVEIINSALPTDRELSSLIINQIIVGFANNYYPILKETASNIISEEGHTIYKHFNPKNLDD</sequence>
<name>G5JFV7_9STAP</name>
<dbReference type="Proteomes" id="UP000005413">
    <property type="component" value="Unassembled WGS sequence"/>
</dbReference>
<dbReference type="RefSeq" id="WP_002461932.1">
    <property type="nucleotide sequence ID" value="NZ_AEUN01000031.1"/>
</dbReference>
<proteinExistence type="predicted"/>
<dbReference type="PATRIC" id="fig|911238.3.peg.299"/>
<dbReference type="OrthoDB" id="2394136at2"/>
<evidence type="ECO:0000313" key="2">
    <source>
        <dbReference type="Proteomes" id="UP000005413"/>
    </source>
</evidence>
<organism evidence="1 2">
    <name type="scientific">Staphylococcus simiae CCM 7213 = CCUG 51256</name>
    <dbReference type="NCBI Taxonomy" id="911238"/>
    <lineage>
        <taxon>Bacteria</taxon>
        <taxon>Bacillati</taxon>
        <taxon>Bacillota</taxon>
        <taxon>Bacilli</taxon>
        <taxon>Bacillales</taxon>
        <taxon>Staphylococcaceae</taxon>
        <taxon>Staphylococcus</taxon>
    </lineage>
</organism>
<reference evidence="1 2" key="1">
    <citation type="journal article" date="2012" name="BMC Genomics">
        <title>Comparative genomic analysis of the genus Staphylococcus including Staphylococcus aureus and its newly described sister species Staphylococcus simiae.</title>
        <authorList>
            <person name="Suzuki H."/>
            <person name="Lefebure T."/>
            <person name="Pavinski Bitar P."/>
            <person name="Stanhope M.J."/>
        </authorList>
    </citation>
    <scope>NUCLEOTIDE SEQUENCE [LARGE SCALE GENOMIC DNA]</scope>
    <source>
        <strain evidence="1 2">CCM 7213</strain>
    </source>
</reference>